<protein>
    <submittedName>
        <fullName evidence="1">Uncharacterized protein</fullName>
    </submittedName>
</protein>
<evidence type="ECO:0000313" key="2">
    <source>
        <dbReference type="Proteomes" id="UP000235392"/>
    </source>
</evidence>
<name>A0A2N5V4I1_9BASI</name>
<reference evidence="1 2" key="1">
    <citation type="submission" date="2017-11" db="EMBL/GenBank/DDBJ databases">
        <title>De novo assembly and phasing of dikaryotic genomes from two isolates of Puccinia coronata f. sp. avenae, the causal agent of oat crown rust.</title>
        <authorList>
            <person name="Miller M.E."/>
            <person name="Zhang Y."/>
            <person name="Omidvar V."/>
            <person name="Sperschneider J."/>
            <person name="Schwessinger B."/>
            <person name="Raley C."/>
            <person name="Palmer J.M."/>
            <person name="Garnica D."/>
            <person name="Upadhyaya N."/>
            <person name="Rathjen J."/>
            <person name="Taylor J.M."/>
            <person name="Park R.F."/>
            <person name="Dodds P.N."/>
            <person name="Hirsch C.D."/>
            <person name="Kianian S.F."/>
            <person name="Figueroa M."/>
        </authorList>
    </citation>
    <scope>NUCLEOTIDE SEQUENCE [LARGE SCALE GENOMIC DNA]</scope>
    <source>
        <strain evidence="1">12SD80</strain>
    </source>
</reference>
<evidence type="ECO:0000313" key="1">
    <source>
        <dbReference type="EMBL" id="PLW44908.1"/>
    </source>
</evidence>
<sequence length="123" mass="13396">MLWLDIHSVELGERWSEIEHSGHTLPSGARASPNRALIDLARLGPDKLIIHYLSLIHLGHIPGSHALVANFPHTVPELLKSPLIRSISWGCPITGVTIDRSEWLGVGGSINRPALGHAEETIT</sequence>
<organism evidence="1 2">
    <name type="scientific">Puccinia coronata f. sp. avenae</name>
    <dbReference type="NCBI Taxonomy" id="200324"/>
    <lineage>
        <taxon>Eukaryota</taxon>
        <taxon>Fungi</taxon>
        <taxon>Dikarya</taxon>
        <taxon>Basidiomycota</taxon>
        <taxon>Pucciniomycotina</taxon>
        <taxon>Pucciniomycetes</taxon>
        <taxon>Pucciniales</taxon>
        <taxon>Pucciniaceae</taxon>
        <taxon>Puccinia</taxon>
    </lineage>
</organism>
<proteinExistence type="predicted"/>
<accession>A0A2N5V4I1</accession>
<comment type="caution">
    <text evidence="1">The sequence shown here is derived from an EMBL/GenBank/DDBJ whole genome shotgun (WGS) entry which is preliminary data.</text>
</comment>
<dbReference type="AlphaFoldDB" id="A0A2N5V4I1"/>
<dbReference type="EMBL" id="PGCI01000053">
    <property type="protein sequence ID" value="PLW44908.1"/>
    <property type="molecule type" value="Genomic_DNA"/>
</dbReference>
<dbReference type="Proteomes" id="UP000235392">
    <property type="component" value="Unassembled WGS sequence"/>
</dbReference>
<gene>
    <name evidence="1" type="ORF">PCASD_09167</name>
</gene>